<accession>A0ABU2ZQT9</accession>
<keyword evidence="3" id="KW-1185">Reference proteome</keyword>
<proteinExistence type="predicted"/>
<feature type="transmembrane region" description="Helical" evidence="1">
    <location>
        <begin position="12"/>
        <end position="37"/>
    </location>
</feature>
<reference evidence="2 3" key="1">
    <citation type="submission" date="2023-09" db="EMBL/GenBank/DDBJ databases">
        <authorList>
            <person name="Rey-Velasco X."/>
        </authorList>
    </citation>
    <scope>NUCLEOTIDE SEQUENCE [LARGE SCALE GENOMIC DNA]</scope>
    <source>
        <strain evidence="2 3">P117</strain>
    </source>
</reference>
<evidence type="ECO:0000313" key="2">
    <source>
        <dbReference type="EMBL" id="MDT0595004.1"/>
    </source>
</evidence>
<dbReference type="Proteomes" id="UP001253545">
    <property type="component" value="Unassembled WGS sequence"/>
</dbReference>
<name>A0ABU2ZQT9_9ALTE</name>
<dbReference type="EMBL" id="JAVRHX010000002">
    <property type="protein sequence ID" value="MDT0595004.1"/>
    <property type="molecule type" value="Genomic_DNA"/>
</dbReference>
<keyword evidence="1" id="KW-0812">Transmembrane</keyword>
<keyword evidence="1" id="KW-0472">Membrane</keyword>
<gene>
    <name evidence="2" type="ORF">RM552_09140</name>
</gene>
<comment type="caution">
    <text evidence="2">The sequence shown here is derived from an EMBL/GenBank/DDBJ whole genome shotgun (WGS) entry which is preliminary data.</text>
</comment>
<keyword evidence="1" id="KW-1133">Transmembrane helix</keyword>
<evidence type="ECO:0000256" key="1">
    <source>
        <dbReference type="SAM" id="Phobius"/>
    </source>
</evidence>
<feature type="transmembrane region" description="Helical" evidence="1">
    <location>
        <begin position="72"/>
        <end position="90"/>
    </location>
</feature>
<evidence type="ECO:0000313" key="3">
    <source>
        <dbReference type="Proteomes" id="UP001253545"/>
    </source>
</evidence>
<dbReference type="RefSeq" id="WP_311368523.1">
    <property type="nucleotide sequence ID" value="NZ_JAVRHX010000002.1"/>
</dbReference>
<organism evidence="2 3">
    <name type="scientific">Glaciecola petra</name>
    <dbReference type="NCBI Taxonomy" id="3075602"/>
    <lineage>
        <taxon>Bacteria</taxon>
        <taxon>Pseudomonadati</taxon>
        <taxon>Pseudomonadota</taxon>
        <taxon>Gammaproteobacteria</taxon>
        <taxon>Alteromonadales</taxon>
        <taxon>Alteromonadaceae</taxon>
        <taxon>Glaciecola</taxon>
    </lineage>
</organism>
<protein>
    <submittedName>
        <fullName evidence="2">Uncharacterized protein</fullName>
    </submittedName>
</protein>
<sequence>MSFTDINMYLVILLTMMAGIGITLFFVGALITVASAFGEGRKLWGIFCIIFLPISIVYCVKYWTSTQYPRKYLVFGLALIVLVALVLLLLKLF</sequence>
<feature type="transmembrane region" description="Helical" evidence="1">
    <location>
        <begin position="43"/>
        <end position="60"/>
    </location>
</feature>